<evidence type="ECO:0008006" key="4">
    <source>
        <dbReference type="Google" id="ProtNLM"/>
    </source>
</evidence>
<keyword evidence="1" id="KW-0812">Transmembrane</keyword>
<organism evidence="2 3">
    <name type="scientific">Kolteria novifilia</name>
    <dbReference type="NCBI Taxonomy" id="2527975"/>
    <lineage>
        <taxon>Bacteria</taxon>
        <taxon>Pseudomonadati</taxon>
        <taxon>Planctomycetota</taxon>
        <taxon>Planctomycetia</taxon>
        <taxon>Kolteriales</taxon>
        <taxon>Kolteriaceae</taxon>
        <taxon>Kolteria</taxon>
    </lineage>
</organism>
<proteinExistence type="predicted"/>
<dbReference type="AlphaFoldDB" id="A0A518BCJ1"/>
<name>A0A518BCJ1_9BACT</name>
<evidence type="ECO:0000313" key="2">
    <source>
        <dbReference type="EMBL" id="QDU64700.1"/>
    </source>
</evidence>
<gene>
    <name evidence="2" type="ORF">Pan216_55910</name>
</gene>
<evidence type="ECO:0000256" key="1">
    <source>
        <dbReference type="SAM" id="Phobius"/>
    </source>
</evidence>
<keyword evidence="1" id="KW-1133">Transmembrane helix</keyword>
<protein>
    <recommendedName>
        <fullName evidence="4">SHOCT domain-containing protein</fullName>
    </recommendedName>
</protein>
<dbReference type="KEGG" id="knv:Pan216_55910"/>
<keyword evidence="3" id="KW-1185">Reference proteome</keyword>
<dbReference type="OrthoDB" id="292358at2"/>
<dbReference type="RefSeq" id="WP_145263076.1">
    <property type="nucleotide sequence ID" value="NZ_CP036279.1"/>
</dbReference>
<accession>A0A518BCJ1</accession>
<evidence type="ECO:0000313" key="3">
    <source>
        <dbReference type="Proteomes" id="UP000317093"/>
    </source>
</evidence>
<sequence>MFAQAVTLDELWPAILTFLIAAGVILVLVVVILLIRRWYHGLDDDGVSASDMMTGFRDMKEQGGLSDEEFKLIKGHLRDKLRSEIDKPSSSDESSNESS</sequence>
<feature type="transmembrane region" description="Helical" evidence="1">
    <location>
        <begin position="12"/>
        <end position="35"/>
    </location>
</feature>
<dbReference type="Proteomes" id="UP000317093">
    <property type="component" value="Chromosome"/>
</dbReference>
<dbReference type="EMBL" id="CP036279">
    <property type="protein sequence ID" value="QDU64700.1"/>
    <property type="molecule type" value="Genomic_DNA"/>
</dbReference>
<reference evidence="2 3" key="1">
    <citation type="submission" date="2019-02" db="EMBL/GenBank/DDBJ databases">
        <title>Deep-cultivation of Planctomycetes and their phenomic and genomic characterization uncovers novel biology.</title>
        <authorList>
            <person name="Wiegand S."/>
            <person name="Jogler M."/>
            <person name="Boedeker C."/>
            <person name="Pinto D."/>
            <person name="Vollmers J."/>
            <person name="Rivas-Marin E."/>
            <person name="Kohn T."/>
            <person name="Peeters S.H."/>
            <person name="Heuer A."/>
            <person name="Rast P."/>
            <person name="Oberbeckmann S."/>
            <person name="Bunk B."/>
            <person name="Jeske O."/>
            <person name="Meyerdierks A."/>
            <person name="Storesund J.E."/>
            <person name="Kallscheuer N."/>
            <person name="Luecker S."/>
            <person name="Lage O.M."/>
            <person name="Pohl T."/>
            <person name="Merkel B.J."/>
            <person name="Hornburger P."/>
            <person name="Mueller R.-W."/>
            <person name="Bruemmer F."/>
            <person name="Labrenz M."/>
            <person name="Spormann A.M."/>
            <person name="Op den Camp H."/>
            <person name="Overmann J."/>
            <person name="Amann R."/>
            <person name="Jetten M.S.M."/>
            <person name="Mascher T."/>
            <person name="Medema M.H."/>
            <person name="Devos D.P."/>
            <person name="Kaster A.-K."/>
            <person name="Ovreas L."/>
            <person name="Rohde M."/>
            <person name="Galperin M.Y."/>
            <person name="Jogler C."/>
        </authorList>
    </citation>
    <scope>NUCLEOTIDE SEQUENCE [LARGE SCALE GENOMIC DNA]</scope>
    <source>
        <strain evidence="2 3">Pan216</strain>
    </source>
</reference>
<keyword evidence="1" id="KW-0472">Membrane</keyword>